<name>A0A848LHF0_9BACT</name>
<gene>
    <name evidence="2" type="ORF">HG543_17100</name>
</gene>
<dbReference type="PANTHER" id="PTHR40257:SF1">
    <property type="entry name" value="DUF1330 DOMAIN-CONTAINING PROTEIN"/>
    <property type="match status" value="1"/>
</dbReference>
<dbReference type="SUPFAM" id="SSF54909">
    <property type="entry name" value="Dimeric alpha+beta barrel"/>
    <property type="match status" value="1"/>
</dbReference>
<proteinExistence type="predicted"/>
<evidence type="ECO:0000313" key="3">
    <source>
        <dbReference type="Proteomes" id="UP000518300"/>
    </source>
</evidence>
<dbReference type="Proteomes" id="UP000518300">
    <property type="component" value="Unassembled WGS sequence"/>
</dbReference>
<dbReference type="InterPro" id="IPR010753">
    <property type="entry name" value="DUF1330"/>
</dbReference>
<dbReference type="RefSeq" id="WP_169345849.1">
    <property type="nucleotide sequence ID" value="NZ_JABBJJ010000071.1"/>
</dbReference>
<evidence type="ECO:0000259" key="1">
    <source>
        <dbReference type="Pfam" id="PF07045"/>
    </source>
</evidence>
<sequence>MAVDPKSSDFQQFVQEDPGGPVVMLNLLRFKEGGRASYEAYSKAVVPFLEKVGGQLIYAGDGSTALVAEPGQAWDAVLVVRYPSRAAFLQMVQDPEYLRVSKLRTAALQEAVLQATVPWGRPPKS</sequence>
<dbReference type="EMBL" id="JABBJJ010000071">
    <property type="protein sequence ID" value="NMO16561.1"/>
    <property type="molecule type" value="Genomic_DNA"/>
</dbReference>
<keyword evidence="3" id="KW-1185">Reference proteome</keyword>
<reference evidence="2 3" key="1">
    <citation type="submission" date="2020-04" db="EMBL/GenBank/DDBJ databases">
        <title>Draft genome of Pyxidicoccus fallax type strain.</title>
        <authorList>
            <person name="Whitworth D.E."/>
        </authorList>
    </citation>
    <scope>NUCLEOTIDE SEQUENCE [LARGE SCALE GENOMIC DNA]</scope>
    <source>
        <strain evidence="2 3">DSM 14698</strain>
    </source>
</reference>
<feature type="domain" description="DUF1330" evidence="1">
    <location>
        <begin position="35"/>
        <end position="111"/>
    </location>
</feature>
<accession>A0A848LHF0</accession>
<organism evidence="2 3">
    <name type="scientific">Pyxidicoccus fallax</name>
    <dbReference type="NCBI Taxonomy" id="394095"/>
    <lineage>
        <taxon>Bacteria</taxon>
        <taxon>Pseudomonadati</taxon>
        <taxon>Myxococcota</taxon>
        <taxon>Myxococcia</taxon>
        <taxon>Myxococcales</taxon>
        <taxon>Cystobacterineae</taxon>
        <taxon>Myxococcaceae</taxon>
        <taxon>Pyxidicoccus</taxon>
    </lineage>
</organism>
<evidence type="ECO:0000313" key="2">
    <source>
        <dbReference type="EMBL" id="NMO16561.1"/>
    </source>
</evidence>
<protein>
    <submittedName>
        <fullName evidence="2">DUF1330 domain-containing protein</fullName>
    </submittedName>
</protein>
<dbReference type="PANTHER" id="PTHR40257">
    <property type="match status" value="1"/>
</dbReference>
<dbReference type="Gene3D" id="3.30.70.100">
    <property type="match status" value="1"/>
</dbReference>
<comment type="caution">
    <text evidence="2">The sequence shown here is derived from an EMBL/GenBank/DDBJ whole genome shotgun (WGS) entry which is preliminary data.</text>
</comment>
<dbReference type="AlphaFoldDB" id="A0A848LHF0"/>
<dbReference type="InterPro" id="IPR011008">
    <property type="entry name" value="Dimeric_a/b-barrel"/>
</dbReference>
<dbReference type="Pfam" id="PF07045">
    <property type="entry name" value="DUF1330"/>
    <property type="match status" value="1"/>
</dbReference>